<evidence type="ECO:0000259" key="2">
    <source>
        <dbReference type="Pfam" id="PF01636"/>
    </source>
</evidence>
<dbReference type="Gene3D" id="3.90.1200.10">
    <property type="match status" value="1"/>
</dbReference>
<evidence type="ECO:0000256" key="1">
    <source>
        <dbReference type="ARBA" id="ARBA00038240"/>
    </source>
</evidence>
<dbReference type="InterPro" id="IPR050249">
    <property type="entry name" value="Pseudomonas-type_ThrB"/>
</dbReference>
<keyword evidence="3" id="KW-0808">Transferase</keyword>
<dbReference type="InterPro" id="IPR002575">
    <property type="entry name" value="Aminoglycoside_PTrfase"/>
</dbReference>
<gene>
    <name evidence="3" type="ORF">HEB94_002659</name>
</gene>
<evidence type="ECO:0000313" key="3">
    <source>
        <dbReference type="EMBL" id="MBE1605811.1"/>
    </source>
</evidence>
<dbReference type="PANTHER" id="PTHR21064:SF6">
    <property type="entry name" value="AMINOGLYCOSIDE PHOSPHOTRANSFERASE DOMAIN-CONTAINING PROTEIN"/>
    <property type="match status" value="1"/>
</dbReference>
<dbReference type="AlphaFoldDB" id="A0A927MS05"/>
<dbReference type="Proteomes" id="UP000638648">
    <property type="component" value="Unassembled WGS sequence"/>
</dbReference>
<keyword evidence="4" id="KW-1185">Reference proteome</keyword>
<dbReference type="InterPro" id="IPR011009">
    <property type="entry name" value="Kinase-like_dom_sf"/>
</dbReference>
<dbReference type="RefSeq" id="WP_192750046.1">
    <property type="nucleotide sequence ID" value="NZ_BAABJL010000215.1"/>
</dbReference>
<dbReference type="PANTHER" id="PTHR21064">
    <property type="entry name" value="AMINOGLYCOSIDE PHOSPHOTRANSFERASE DOMAIN-CONTAINING PROTEIN-RELATED"/>
    <property type="match status" value="1"/>
</dbReference>
<comment type="similarity">
    <text evidence="1">Belongs to the pseudomonas-type ThrB family.</text>
</comment>
<feature type="domain" description="Aminoglycoside phosphotransferase" evidence="2">
    <location>
        <begin position="1"/>
        <end position="205"/>
    </location>
</feature>
<protein>
    <submittedName>
        <fullName evidence="3">Ser/Thr protein kinase RdoA (MazF antagonist)</fullName>
    </submittedName>
</protein>
<evidence type="ECO:0000313" key="4">
    <source>
        <dbReference type="Proteomes" id="UP000638648"/>
    </source>
</evidence>
<keyword evidence="3" id="KW-0418">Kinase</keyword>
<dbReference type="Pfam" id="PF01636">
    <property type="entry name" value="APH"/>
    <property type="match status" value="1"/>
</dbReference>
<reference evidence="3" key="1">
    <citation type="submission" date="2020-10" db="EMBL/GenBank/DDBJ databases">
        <title>Sequencing the genomes of 1000 actinobacteria strains.</title>
        <authorList>
            <person name="Klenk H.-P."/>
        </authorList>
    </citation>
    <scope>NUCLEOTIDE SEQUENCE</scope>
    <source>
        <strain evidence="3">DSM 45354</strain>
    </source>
</reference>
<comment type="caution">
    <text evidence="3">The sequence shown here is derived from an EMBL/GenBank/DDBJ whole genome shotgun (WGS) entry which is preliminary data.</text>
</comment>
<dbReference type="GO" id="GO:0019202">
    <property type="term" value="F:amino acid kinase activity"/>
    <property type="evidence" value="ECO:0007669"/>
    <property type="project" value="TreeGrafter"/>
</dbReference>
<proteinExistence type="inferred from homology"/>
<accession>A0A927MS05</accession>
<dbReference type="EMBL" id="JADBEM010000001">
    <property type="protein sequence ID" value="MBE1605811.1"/>
    <property type="molecule type" value="Genomic_DNA"/>
</dbReference>
<name>A0A927MS05_9ACTN</name>
<organism evidence="3 4">
    <name type="scientific">Actinopolymorpha pittospori</name>
    <dbReference type="NCBI Taxonomy" id="648752"/>
    <lineage>
        <taxon>Bacteria</taxon>
        <taxon>Bacillati</taxon>
        <taxon>Actinomycetota</taxon>
        <taxon>Actinomycetes</taxon>
        <taxon>Propionibacteriales</taxon>
        <taxon>Actinopolymorphaceae</taxon>
        <taxon>Actinopolymorpha</taxon>
    </lineage>
</organism>
<dbReference type="SUPFAM" id="SSF56112">
    <property type="entry name" value="Protein kinase-like (PK-like)"/>
    <property type="match status" value="1"/>
</dbReference>
<sequence length="268" mass="29341">MRYLAEQTFPVADVVEARDGTRFDYIEGRPCALFTYVDGTAGESPGETGCADLTSGVTAARLLAQMHLVTQGRTFPGSRTEHSDPITRLARWVSGDGADPEFLDIPGGPAFLHHLKRLLHTLDSELDQRGNVWVGLVHGDVGPNNLVLDSAGTVAALLDFDDCLYSYVIYDLASILWYWGRSAGGDLDGTRIRNLIDAYSAVRELTADERHLLAPLFASYIAGDAIGKITWWWRGARKPRPVEAIDSGRAYLDLATNPTTTDLFADRA</sequence>